<dbReference type="PANTHER" id="PTHR43155">
    <property type="entry name" value="CYCLIC DI-GMP PHOSPHODIESTERASE PA4108-RELATED"/>
    <property type="match status" value="1"/>
</dbReference>
<dbReference type="RefSeq" id="WP_380050138.1">
    <property type="nucleotide sequence ID" value="NZ_JBHSOH010000015.1"/>
</dbReference>
<dbReference type="EMBL" id="JBHSOH010000015">
    <property type="protein sequence ID" value="MFC5849190.1"/>
    <property type="molecule type" value="Genomic_DNA"/>
</dbReference>
<dbReference type="Gene3D" id="1.10.3210.10">
    <property type="entry name" value="Hypothetical protein af1432"/>
    <property type="match status" value="1"/>
</dbReference>
<dbReference type="EC" id="3.1.4.-" evidence="2"/>
<organism evidence="2 3">
    <name type="scientific">Deinococcus petrolearius</name>
    <dbReference type="NCBI Taxonomy" id="1751295"/>
    <lineage>
        <taxon>Bacteria</taxon>
        <taxon>Thermotogati</taxon>
        <taxon>Deinococcota</taxon>
        <taxon>Deinococci</taxon>
        <taxon>Deinococcales</taxon>
        <taxon>Deinococcaceae</taxon>
        <taxon>Deinococcus</taxon>
    </lineage>
</organism>
<evidence type="ECO:0000259" key="1">
    <source>
        <dbReference type="PROSITE" id="PS51832"/>
    </source>
</evidence>
<reference evidence="3" key="1">
    <citation type="journal article" date="2019" name="Int. J. Syst. Evol. Microbiol.">
        <title>The Global Catalogue of Microorganisms (GCM) 10K type strain sequencing project: providing services to taxonomists for standard genome sequencing and annotation.</title>
        <authorList>
            <consortium name="The Broad Institute Genomics Platform"/>
            <consortium name="The Broad Institute Genome Sequencing Center for Infectious Disease"/>
            <person name="Wu L."/>
            <person name="Ma J."/>
        </authorList>
    </citation>
    <scope>NUCLEOTIDE SEQUENCE [LARGE SCALE GENOMIC DNA]</scope>
    <source>
        <strain evidence="3">CGMCC 1.15053</strain>
    </source>
</reference>
<proteinExistence type="predicted"/>
<dbReference type="PANTHER" id="PTHR43155:SF2">
    <property type="entry name" value="CYCLIC DI-GMP PHOSPHODIESTERASE PA4108"/>
    <property type="match status" value="1"/>
</dbReference>
<gene>
    <name evidence="2" type="ORF">ACFPQ6_12810</name>
</gene>
<feature type="domain" description="HD-GYP" evidence="1">
    <location>
        <begin position="1"/>
        <end position="188"/>
    </location>
</feature>
<dbReference type="SMART" id="SM00471">
    <property type="entry name" value="HDc"/>
    <property type="match status" value="1"/>
</dbReference>
<sequence length="188" mass="20130">MATLGIPTPLSHLVERTCGGHAERVGLLASRIAFLLNVDVELALIAGYLHDVGKVGVCPSVLNKPGPLTALERQAMQHHATYGAQLVREGWPGAPAEVVTAVLRHHERLDGQGYPGRQTQLDPLTAVVAVADIYDALTQPRVYRPWVLAGPELVQALFAQALPRAPLLALCSLVGLRLPEVRGQRQAG</sequence>
<dbReference type="CDD" id="cd00077">
    <property type="entry name" value="HDc"/>
    <property type="match status" value="1"/>
</dbReference>
<accession>A0ABW1DM28</accession>
<dbReference type="PROSITE" id="PS51832">
    <property type="entry name" value="HD_GYP"/>
    <property type="match status" value="1"/>
</dbReference>
<keyword evidence="3" id="KW-1185">Reference proteome</keyword>
<dbReference type="SUPFAM" id="SSF109604">
    <property type="entry name" value="HD-domain/PDEase-like"/>
    <property type="match status" value="1"/>
</dbReference>
<dbReference type="InterPro" id="IPR003607">
    <property type="entry name" value="HD/PDEase_dom"/>
</dbReference>
<comment type="caution">
    <text evidence="2">The sequence shown here is derived from an EMBL/GenBank/DDBJ whole genome shotgun (WGS) entry which is preliminary data.</text>
</comment>
<dbReference type="InterPro" id="IPR037522">
    <property type="entry name" value="HD_GYP_dom"/>
</dbReference>
<dbReference type="GO" id="GO:0016787">
    <property type="term" value="F:hydrolase activity"/>
    <property type="evidence" value="ECO:0007669"/>
    <property type="project" value="UniProtKB-KW"/>
</dbReference>
<dbReference type="InterPro" id="IPR006675">
    <property type="entry name" value="HDIG_dom"/>
</dbReference>
<evidence type="ECO:0000313" key="2">
    <source>
        <dbReference type="EMBL" id="MFC5849190.1"/>
    </source>
</evidence>
<keyword evidence="2" id="KW-0378">Hydrolase</keyword>
<dbReference type="InterPro" id="IPR006674">
    <property type="entry name" value="HD_domain"/>
</dbReference>
<dbReference type="Pfam" id="PF01966">
    <property type="entry name" value="HD"/>
    <property type="match status" value="1"/>
</dbReference>
<evidence type="ECO:0000313" key="3">
    <source>
        <dbReference type="Proteomes" id="UP001595979"/>
    </source>
</evidence>
<dbReference type="NCBIfam" id="TIGR00277">
    <property type="entry name" value="HDIG"/>
    <property type="match status" value="1"/>
</dbReference>
<protein>
    <submittedName>
        <fullName evidence="2">HD-GYP domain-containing protein</fullName>
        <ecNumber evidence="2">3.1.4.-</ecNumber>
    </submittedName>
</protein>
<name>A0ABW1DM28_9DEIO</name>
<dbReference type="Proteomes" id="UP001595979">
    <property type="component" value="Unassembled WGS sequence"/>
</dbReference>